<feature type="binding site" evidence="5">
    <location>
        <position position="10"/>
    </location>
    <ligand>
        <name>Mg(2+)</name>
        <dbReference type="ChEBI" id="CHEBI:18420"/>
    </ligand>
</feature>
<comment type="catalytic activity">
    <reaction evidence="5">
        <text>acetate + ATP = acetyl phosphate + ADP</text>
        <dbReference type="Rhea" id="RHEA:11352"/>
        <dbReference type="ChEBI" id="CHEBI:22191"/>
        <dbReference type="ChEBI" id="CHEBI:30089"/>
        <dbReference type="ChEBI" id="CHEBI:30616"/>
        <dbReference type="ChEBI" id="CHEBI:456216"/>
        <dbReference type="EC" id="2.7.2.1"/>
    </reaction>
</comment>
<dbReference type="GO" id="GO:0005524">
    <property type="term" value="F:ATP binding"/>
    <property type="evidence" value="ECO:0007669"/>
    <property type="project" value="UniProtKB-KW"/>
</dbReference>
<organism evidence="6 7">
    <name type="scientific">Gymnopilus dilepis</name>
    <dbReference type="NCBI Taxonomy" id="231916"/>
    <lineage>
        <taxon>Eukaryota</taxon>
        <taxon>Fungi</taxon>
        <taxon>Dikarya</taxon>
        <taxon>Basidiomycota</taxon>
        <taxon>Agaricomycotina</taxon>
        <taxon>Agaricomycetes</taxon>
        <taxon>Agaricomycetidae</taxon>
        <taxon>Agaricales</taxon>
        <taxon>Agaricineae</taxon>
        <taxon>Hymenogastraceae</taxon>
        <taxon>Gymnopilus</taxon>
    </lineage>
</organism>
<comment type="caution">
    <text evidence="5">Lacks conserved residue(s) required for the propagation of feature annotation.</text>
</comment>
<dbReference type="GO" id="GO:0006083">
    <property type="term" value="P:acetate metabolic process"/>
    <property type="evidence" value="ECO:0007669"/>
    <property type="project" value="TreeGrafter"/>
</dbReference>
<evidence type="ECO:0000256" key="1">
    <source>
        <dbReference type="ARBA" id="ARBA00022679"/>
    </source>
</evidence>
<name>A0A409XZM8_9AGAR</name>
<dbReference type="STRING" id="231916.A0A409XZM8"/>
<dbReference type="Pfam" id="PF00871">
    <property type="entry name" value="Acetate_kinase"/>
    <property type="match status" value="1"/>
</dbReference>
<dbReference type="PANTHER" id="PTHR21060:SF15">
    <property type="entry name" value="ACETATE KINASE-RELATED"/>
    <property type="match status" value="1"/>
</dbReference>
<dbReference type="InterPro" id="IPR000890">
    <property type="entry name" value="Aliphatic_acid_kin_short-chain"/>
</dbReference>
<dbReference type="EC" id="2.7.2.1" evidence="5"/>
<evidence type="ECO:0000256" key="2">
    <source>
        <dbReference type="ARBA" id="ARBA00022741"/>
    </source>
</evidence>
<evidence type="ECO:0000256" key="4">
    <source>
        <dbReference type="ARBA" id="ARBA00022840"/>
    </source>
</evidence>
<feature type="site" description="Transition state stabilizer" evidence="5">
    <location>
        <position position="189"/>
    </location>
</feature>
<keyword evidence="2 5" id="KW-0547">Nucleotide-binding</keyword>
<keyword evidence="7" id="KW-1185">Reference proteome</keyword>
<feature type="binding site" evidence="5">
    <location>
        <position position="17"/>
    </location>
    <ligand>
        <name>ATP</name>
        <dbReference type="ChEBI" id="CHEBI:30616"/>
    </ligand>
</feature>
<dbReference type="InterPro" id="IPR043129">
    <property type="entry name" value="ATPase_NBD"/>
</dbReference>
<dbReference type="EMBL" id="NHYE01001386">
    <property type="protein sequence ID" value="PPQ96237.1"/>
    <property type="molecule type" value="Genomic_DNA"/>
</dbReference>
<sequence length="440" mass="47897">MAPDLVLSLNAGSSSLKISLYQRDLSSSAAEPVTLLLTSSISSISAPPAKFSFHLASDTRKSSEAPIDTIKDHDTAFSHFLKALRSQASIDEERIVYICHRVVHGGDYLEPVEITEESYHHIEKLSDLAPLHNGAALSVIKACISALPTAKSIAYFDTSFHRSIPPHISSYAINQEIAKKRGLKKYGFHGLSYSFILRAVSQFLEKPPETLNLILLHLGSGASACAVKDGRSLDTSMGLTPLNGLPGATRSGSIDPSLIFHYTNKAGRITHDPSMAAHVGVTMAEEILNRKAGWKAITGTTDFGVITSKAELENPDPALEARNPFRLAFDLFLDRVLHYIGAYHLKLNCEVDALVFAGGIGERGVEFREIIGQKIACLGYPPIRQDKNLGASAELATVVDISTAEQVSQARAKRILVCKTDEQLEMARECTLDERFWNAA</sequence>
<dbReference type="PANTHER" id="PTHR21060">
    <property type="entry name" value="ACETATE KINASE"/>
    <property type="match status" value="1"/>
</dbReference>
<dbReference type="PIRSF" id="PIRSF000722">
    <property type="entry name" value="Acetate_prop_kin"/>
    <property type="match status" value="1"/>
</dbReference>
<feature type="binding site" evidence="5">
    <location>
        <position position="422"/>
    </location>
    <ligand>
        <name>Mg(2+)</name>
        <dbReference type="ChEBI" id="CHEBI:18420"/>
    </ligand>
</feature>
<keyword evidence="3 5" id="KW-0418">Kinase</keyword>
<evidence type="ECO:0000313" key="7">
    <source>
        <dbReference type="Proteomes" id="UP000284706"/>
    </source>
</evidence>
<keyword evidence="5" id="KW-0460">Magnesium</keyword>
<protein>
    <recommendedName>
        <fullName evidence="5">Probable acetate kinase</fullName>
        <ecNumber evidence="5">2.7.2.1</ecNumber>
    </recommendedName>
    <alternativeName>
        <fullName evidence="5">Acetokinase</fullName>
    </alternativeName>
</protein>
<dbReference type="NCBIfam" id="TIGR00016">
    <property type="entry name" value="ackA"/>
    <property type="match status" value="1"/>
</dbReference>
<comment type="pathway">
    <text evidence="5">Metabolic intermediate biosynthesis; acetyl-CoA biosynthesis; acetyl-CoA from acetate: step 1/2.</text>
</comment>
<dbReference type="Gene3D" id="3.30.420.40">
    <property type="match status" value="2"/>
</dbReference>
<dbReference type="InterPro" id="IPR004372">
    <property type="entry name" value="Ac/propionate_kinase"/>
</dbReference>
<dbReference type="GO" id="GO:0000287">
    <property type="term" value="F:magnesium ion binding"/>
    <property type="evidence" value="ECO:0007669"/>
    <property type="project" value="UniProtKB-UniRule"/>
</dbReference>
<evidence type="ECO:0000256" key="3">
    <source>
        <dbReference type="ARBA" id="ARBA00022777"/>
    </source>
</evidence>
<proteinExistence type="inferred from homology"/>
<dbReference type="PROSITE" id="PS01076">
    <property type="entry name" value="ACETATE_KINASE_2"/>
    <property type="match status" value="1"/>
</dbReference>
<dbReference type="HAMAP" id="MF_00020">
    <property type="entry name" value="Acetate_kinase"/>
    <property type="match status" value="1"/>
</dbReference>
<dbReference type="AlphaFoldDB" id="A0A409XZM8"/>
<evidence type="ECO:0000256" key="5">
    <source>
        <dbReference type="HAMAP-Rule" id="MF_03131"/>
    </source>
</evidence>
<accession>A0A409XZM8</accession>
<feature type="binding site" evidence="5">
    <location>
        <begin position="217"/>
        <end position="221"/>
    </location>
    <ligand>
        <name>ATP</name>
        <dbReference type="ChEBI" id="CHEBI:30616"/>
    </ligand>
</feature>
<dbReference type="GO" id="GO:0006085">
    <property type="term" value="P:acetyl-CoA biosynthetic process"/>
    <property type="evidence" value="ECO:0007669"/>
    <property type="project" value="UniProtKB-UniRule"/>
</dbReference>
<comment type="similarity">
    <text evidence="5">Belongs to the acetokinase family.</text>
</comment>
<comment type="caution">
    <text evidence="6">The sequence shown here is derived from an EMBL/GenBank/DDBJ whole genome shotgun (WGS) entry which is preliminary data.</text>
</comment>
<keyword evidence="5" id="KW-0479">Metal-binding</keyword>
<gene>
    <name evidence="6" type="ORF">CVT26_005564</name>
</gene>
<feature type="active site" description="Proton donor/acceptor" evidence="5">
    <location>
        <position position="157"/>
    </location>
</feature>
<evidence type="ECO:0000313" key="6">
    <source>
        <dbReference type="EMBL" id="PPQ96237.1"/>
    </source>
</evidence>
<dbReference type="PRINTS" id="PR00471">
    <property type="entry name" value="ACETATEKNASE"/>
</dbReference>
<dbReference type="Proteomes" id="UP000284706">
    <property type="component" value="Unassembled WGS sequence"/>
</dbReference>
<dbReference type="InterPro" id="IPR023865">
    <property type="entry name" value="Aliphatic_acid_kinase_CS"/>
</dbReference>
<feature type="site" description="Transition state stabilizer" evidence="5">
    <location>
        <position position="250"/>
    </location>
</feature>
<dbReference type="SUPFAM" id="SSF53067">
    <property type="entry name" value="Actin-like ATPase domain"/>
    <property type="match status" value="2"/>
</dbReference>
<reference evidence="6 7" key="1">
    <citation type="journal article" date="2018" name="Evol. Lett.">
        <title>Horizontal gene cluster transfer increased hallucinogenic mushroom diversity.</title>
        <authorList>
            <person name="Reynolds H.T."/>
            <person name="Vijayakumar V."/>
            <person name="Gluck-Thaler E."/>
            <person name="Korotkin H.B."/>
            <person name="Matheny P.B."/>
            <person name="Slot J.C."/>
        </authorList>
    </citation>
    <scope>NUCLEOTIDE SEQUENCE [LARGE SCALE GENOMIC DNA]</scope>
    <source>
        <strain evidence="6 7">SRW20</strain>
    </source>
</reference>
<keyword evidence="1 5" id="KW-0808">Transferase</keyword>
<dbReference type="GO" id="GO:0008776">
    <property type="term" value="F:acetate kinase activity"/>
    <property type="evidence" value="ECO:0007669"/>
    <property type="project" value="UniProtKB-UniRule"/>
</dbReference>
<dbReference type="PROSITE" id="PS01075">
    <property type="entry name" value="ACETATE_KINASE_1"/>
    <property type="match status" value="1"/>
</dbReference>
<dbReference type="InParanoid" id="A0A409XZM8"/>
<feature type="binding site" evidence="5">
    <location>
        <position position="101"/>
    </location>
    <ligand>
        <name>substrate</name>
    </ligand>
</feature>
<comment type="cofactor">
    <cofactor evidence="5">
        <name>Mg(2+)</name>
        <dbReference type="ChEBI" id="CHEBI:18420"/>
    </cofactor>
</comment>
<keyword evidence="4 5" id="KW-0067">ATP-binding</keyword>
<dbReference type="UniPathway" id="UPA00340">
    <property type="reaction ID" value="UER00458"/>
</dbReference>
<dbReference type="OrthoDB" id="67445at2759"/>